<name>A0A2J8A5Z0_9CHLO</name>
<comment type="caution">
    <text evidence="1">The sequence shown here is derived from an EMBL/GenBank/DDBJ whole genome shotgun (WGS) entry which is preliminary data.</text>
</comment>
<dbReference type="OrthoDB" id="422574at2759"/>
<reference evidence="1 2" key="1">
    <citation type="journal article" date="2017" name="Mol. Biol. Evol.">
        <title>The 4-celled Tetrabaena socialis nuclear genome reveals the essential components for genetic control of cell number at the origin of multicellularity in the volvocine lineage.</title>
        <authorList>
            <person name="Featherston J."/>
            <person name="Arakaki Y."/>
            <person name="Hanschen E.R."/>
            <person name="Ferris P.J."/>
            <person name="Michod R.E."/>
            <person name="Olson B.J.S.C."/>
            <person name="Nozaki H."/>
            <person name="Durand P.M."/>
        </authorList>
    </citation>
    <scope>NUCLEOTIDE SEQUENCE [LARGE SCALE GENOMIC DNA]</scope>
    <source>
        <strain evidence="1 2">NIES-571</strain>
    </source>
</reference>
<protein>
    <submittedName>
        <fullName evidence="1">Uncharacterized protein</fullName>
    </submittedName>
</protein>
<evidence type="ECO:0000313" key="1">
    <source>
        <dbReference type="EMBL" id="PNH07946.1"/>
    </source>
</evidence>
<gene>
    <name evidence="1" type="ORF">TSOC_005538</name>
</gene>
<dbReference type="EMBL" id="PGGS01000152">
    <property type="protein sequence ID" value="PNH07946.1"/>
    <property type="molecule type" value="Genomic_DNA"/>
</dbReference>
<accession>A0A2J8A5Z0</accession>
<organism evidence="1 2">
    <name type="scientific">Tetrabaena socialis</name>
    <dbReference type="NCBI Taxonomy" id="47790"/>
    <lineage>
        <taxon>Eukaryota</taxon>
        <taxon>Viridiplantae</taxon>
        <taxon>Chlorophyta</taxon>
        <taxon>core chlorophytes</taxon>
        <taxon>Chlorophyceae</taxon>
        <taxon>CS clade</taxon>
        <taxon>Chlamydomonadales</taxon>
        <taxon>Tetrabaenaceae</taxon>
        <taxon>Tetrabaena</taxon>
    </lineage>
</organism>
<sequence length="78" mass="8934">MATQRAVLYDVPVSNNGARNRYIIRRKGLEGEIDIVSPQASRIMEEIRGALQGWAANNRWRDQGILDHVADKSHKWAY</sequence>
<dbReference type="Proteomes" id="UP000236333">
    <property type="component" value="Unassembled WGS sequence"/>
</dbReference>
<keyword evidence="2" id="KW-1185">Reference proteome</keyword>
<evidence type="ECO:0000313" key="2">
    <source>
        <dbReference type="Proteomes" id="UP000236333"/>
    </source>
</evidence>
<dbReference type="AlphaFoldDB" id="A0A2J8A5Z0"/>
<proteinExistence type="predicted"/>